<accession>A0A4Y2PWZ3</accession>
<organism evidence="2 3">
    <name type="scientific">Araneus ventricosus</name>
    <name type="common">Orbweaver spider</name>
    <name type="synonym">Epeira ventricosa</name>
    <dbReference type="NCBI Taxonomy" id="182803"/>
    <lineage>
        <taxon>Eukaryota</taxon>
        <taxon>Metazoa</taxon>
        <taxon>Ecdysozoa</taxon>
        <taxon>Arthropoda</taxon>
        <taxon>Chelicerata</taxon>
        <taxon>Arachnida</taxon>
        <taxon>Araneae</taxon>
        <taxon>Araneomorphae</taxon>
        <taxon>Entelegynae</taxon>
        <taxon>Araneoidea</taxon>
        <taxon>Araneidae</taxon>
        <taxon>Araneus</taxon>
    </lineage>
</organism>
<evidence type="ECO:0000313" key="3">
    <source>
        <dbReference type="Proteomes" id="UP000499080"/>
    </source>
</evidence>
<protein>
    <submittedName>
        <fullName evidence="2">Uncharacterized protein</fullName>
    </submittedName>
</protein>
<name>A0A4Y2PWZ3_ARAVE</name>
<evidence type="ECO:0000313" key="2">
    <source>
        <dbReference type="EMBL" id="GBN56418.1"/>
    </source>
</evidence>
<dbReference type="AlphaFoldDB" id="A0A4Y2PWZ3"/>
<gene>
    <name evidence="2" type="ORF">AVEN_166065_1</name>
</gene>
<dbReference type="Proteomes" id="UP000499080">
    <property type="component" value="Unassembled WGS sequence"/>
</dbReference>
<proteinExistence type="predicted"/>
<dbReference type="EMBL" id="BGPR01012516">
    <property type="protein sequence ID" value="GBN56418.1"/>
    <property type="molecule type" value="Genomic_DNA"/>
</dbReference>
<comment type="caution">
    <text evidence="2">The sequence shown here is derived from an EMBL/GenBank/DDBJ whole genome shotgun (WGS) entry which is preliminary data.</text>
</comment>
<keyword evidence="3" id="KW-1185">Reference proteome</keyword>
<evidence type="ECO:0000256" key="1">
    <source>
        <dbReference type="SAM" id="MobiDB-lite"/>
    </source>
</evidence>
<sequence>MNSDSRNFSIHQESPSLPSTFHSNQENEFVQFNQGYHKNFRYTQKSSEMNNESLYRQNISQPGSFQQIQNNCENNFEVTSTESDVLQPKAKNLSSVSEELGNSRNRLHKNRNFIDCEVSNRNLRNTQLQGIAITQDAISGEKQRAYNSGNIHEWQTSYLDNPEALEIQPSL</sequence>
<feature type="region of interest" description="Disordered" evidence="1">
    <location>
        <begin position="1"/>
        <end position="23"/>
    </location>
</feature>
<reference evidence="2 3" key="1">
    <citation type="journal article" date="2019" name="Sci. Rep.">
        <title>Orb-weaving spider Araneus ventricosus genome elucidates the spidroin gene catalogue.</title>
        <authorList>
            <person name="Kono N."/>
            <person name="Nakamura H."/>
            <person name="Ohtoshi R."/>
            <person name="Moran D.A.P."/>
            <person name="Shinohara A."/>
            <person name="Yoshida Y."/>
            <person name="Fujiwara M."/>
            <person name="Mori M."/>
            <person name="Tomita M."/>
            <person name="Arakawa K."/>
        </authorList>
    </citation>
    <scope>NUCLEOTIDE SEQUENCE [LARGE SCALE GENOMIC DNA]</scope>
</reference>